<feature type="transmembrane region" description="Helical" evidence="7">
    <location>
        <begin position="360"/>
        <end position="378"/>
    </location>
</feature>
<feature type="transmembrane region" description="Helical" evidence="7">
    <location>
        <begin position="90"/>
        <end position="112"/>
    </location>
</feature>
<feature type="transmembrane region" description="Helical" evidence="7">
    <location>
        <begin position="124"/>
        <end position="144"/>
    </location>
</feature>
<dbReference type="PANTHER" id="PTHR30250">
    <property type="entry name" value="PST FAMILY PREDICTED COLANIC ACID TRANSPORTER"/>
    <property type="match status" value="1"/>
</dbReference>
<feature type="transmembrane region" description="Helical" evidence="7">
    <location>
        <begin position="291"/>
        <end position="309"/>
    </location>
</feature>
<dbReference type="EMBL" id="JBHSNS010000001">
    <property type="protein sequence ID" value="MFC5727769.1"/>
    <property type="molecule type" value="Genomic_DNA"/>
</dbReference>
<dbReference type="InterPro" id="IPR050833">
    <property type="entry name" value="Poly_Biosynth_Transport"/>
</dbReference>
<keyword evidence="9" id="KW-1185">Reference proteome</keyword>
<comment type="similarity">
    <text evidence="2">Belongs to the polysaccharide synthase family.</text>
</comment>
<feature type="transmembrane region" description="Helical" evidence="7">
    <location>
        <begin position="384"/>
        <end position="404"/>
    </location>
</feature>
<evidence type="ECO:0000256" key="2">
    <source>
        <dbReference type="ARBA" id="ARBA00007430"/>
    </source>
</evidence>
<keyword evidence="4 7" id="KW-0812">Transmembrane</keyword>
<feature type="transmembrane region" description="Helical" evidence="7">
    <location>
        <begin position="182"/>
        <end position="200"/>
    </location>
</feature>
<reference evidence="9" key="1">
    <citation type="journal article" date="2019" name="Int. J. Syst. Evol. Microbiol.">
        <title>The Global Catalogue of Microorganisms (GCM) 10K type strain sequencing project: providing services to taxonomists for standard genome sequencing and annotation.</title>
        <authorList>
            <consortium name="The Broad Institute Genomics Platform"/>
            <consortium name="The Broad Institute Genome Sequencing Center for Infectious Disease"/>
            <person name="Wu L."/>
            <person name="Ma J."/>
        </authorList>
    </citation>
    <scope>NUCLEOTIDE SEQUENCE [LARGE SCALE GENOMIC DNA]</scope>
    <source>
        <strain evidence="9">YIM 94188</strain>
    </source>
</reference>
<keyword evidence="5 7" id="KW-1133">Transmembrane helix</keyword>
<dbReference type="Pfam" id="PF13440">
    <property type="entry name" value="Polysacc_synt_3"/>
    <property type="match status" value="1"/>
</dbReference>
<keyword evidence="6 7" id="KW-0472">Membrane</keyword>
<evidence type="ECO:0000256" key="5">
    <source>
        <dbReference type="ARBA" id="ARBA00022989"/>
    </source>
</evidence>
<evidence type="ECO:0000313" key="9">
    <source>
        <dbReference type="Proteomes" id="UP001596072"/>
    </source>
</evidence>
<protein>
    <submittedName>
        <fullName evidence="8">Oligosaccharide flippase family protein</fullName>
    </submittedName>
</protein>
<dbReference type="Proteomes" id="UP001596072">
    <property type="component" value="Unassembled WGS sequence"/>
</dbReference>
<dbReference type="PANTHER" id="PTHR30250:SF10">
    <property type="entry name" value="LIPOPOLYSACCHARIDE BIOSYNTHESIS PROTEIN WZXC"/>
    <property type="match status" value="1"/>
</dbReference>
<proteinExistence type="inferred from homology"/>
<feature type="transmembrane region" description="Helical" evidence="7">
    <location>
        <begin position="156"/>
        <end position="176"/>
    </location>
</feature>
<evidence type="ECO:0000313" key="8">
    <source>
        <dbReference type="EMBL" id="MFC5727769.1"/>
    </source>
</evidence>
<evidence type="ECO:0000256" key="7">
    <source>
        <dbReference type="SAM" id="Phobius"/>
    </source>
</evidence>
<dbReference type="RefSeq" id="WP_136434377.1">
    <property type="nucleotide sequence ID" value="NZ_JBHSNS010000001.1"/>
</dbReference>
<feature type="transmembrane region" description="Helical" evidence="7">
    <location>
        <begin position="416"/>
        <end position="437"/>
    </location>
</feature>
<feature type="transmembrane region" description="Helical" evidence="7">
    <location>
        <begin position="449"/>
        <end position="469"/>
    </location>
</feature>
<feature type="transmembrane region" description="Helical" evidence="7">
    <location>
        <begin position="221"/>
        <end position="241"/>
    </location>
</feature>
<organism evidence="8 9">
    <name type="scientific">Nocardioides vastitatis</name>
    <dbReference type="NCBI Taxonomy" id="2568655"/>
    <lineage>
        <taxon>Bacteria</taxon>
        <taxon>Bacillati</taxon>
        <taxon>Actinomycetota</taxon>
        <taxon>Actinomycetes</taxon>
        <taxon>Propionibacteriales</taxon>
        <taxon>Nocardioidaceae</taxon>
        <taxon>Nocardioides</taxon>
    </lineage>
</organism>
<sequence length="485" mass="50459">MTAADVETGRRSGPSAVTGAGWLGAGAVVVKTTQTLVLLLLAALLAPEAIGVIAIGALVLNVTAAFTDLGTSTALVHWRGDAERAARSALTLALAVAISVTATFWVAAPFLSEILNTGDLGVDVIRGMILCLPFTAVATVSQELLRRALEFRRRVLPDIVGSLSAAGLTVGLALLGHGAMSLVYGQLLQAVLTMLGCWWVRPPVRPGWIRADVTALLSYGAHLAGGSILTLLMLNVDYLVVAHQLGPTEVGVYSMAFRLAYMPYLLLGMVIGGAVFAHLCRLSGPDVGRTVTEAAVVLHALVAPVYLGILLMAPQLELLGEQWSTGVPALRWLACYGLVLSSLELVMVALRAVGHTRDTLLLTALHLAVLVSLLLAVVERGVAAVAAAQLAGGLVTLLAGVILVNRRVEGIVWTRLARHLGPVGAGSLVMVVVVLVLEAAGPWDAVSVTGLLVVGTAALTAYAVPVLVLDRNGHTGLAQMLRRRA</sequence>
<feature type="transmembrane region" description="Helical" evidence="7">
    <location>
        <begin position="329"/>
        <end position="353"/>
    </location>
</feature>
<evidence type="ECO:0000256" key="3">
    <source>
        <dbReference type="ARBA" id="ARBA00022475"/>
    </source>
</evidence>
<comment type="caution">
    <text evidence="8">The sequence shown here is derived from an EMBL/GenBank/DDBJ whole genome shotgun (WGS) entry which is preliminary data.</text>
</comment>
<name>A0ABW0Z9V8_9ACTN</name>
<accession>A0ABW0Z9V8</accession>
<evidence type="ECO:0000256" key="6">
    <source>
        <dbReference type="ARBA" id="ARBA00023136"/>
    </source>
</evidence>
<comment type="subcellular location">
    <subcellularLocation>
        <location evidence="1">Cell membrane</location>
        <topology evidence="1">Multi-pass membrane protein</topology>
    </subcellularLocation>
</comment>
<gene>
    <name evidence="8" type="ORF">ACFPQB_02485</name>
</gene>
<feature type="transmembrane region" description="Helical" evidence="7">
    <location>
        <begin position="261"/>
        <end position="279"/>
    </location>
</feature>
<keyword evidence="3" id="KW-1003">Cell membrane</keyword>
<evidence type="ECO:0000256" key="1">
    <source>
        <dbReference type="ARBA" id="ARBA00004651"/>
    </source>
</evidence>
<evidence type="ECO:0000256" key="4">
    <source>
        <dbReference type="ARBA" id="ARBA00022692"/>
    </source>
</evidence>